<dbReference type="Pfam" id="PF04246">
    <property type="entry name" value="RseC_MucC"/>
    <property type="match status" value="1"/>
</dbReference>
<keyword evidence="1" id="KW-0472">Membrane</keyword>
<keyword evidence="1" id="KW-0812">Transmembrane</keyword>
<dbReference type="PANTHER" id="PTHR35867:SF1">
    <property type="entry name" value="PROTEIN RSEC"/>
    <property type="match status" value="1"/>
</dbReference>
<dbReference type="Proteomes" id="UP000779508">
    <property type="component" value="Unassembled WGS sequence"/>
</dbReference>
<dbReference type="InterPro" id="IPR007359">
    <property type="entry name" value="SigmaE_reg_RseC_MucC"/>
</dbReference>
<evidence type="ECO:0000256" key="1">
    <source>
        <dbReference type="SAM" id="Phobius"/>
    </source>
</evidence>
<comment type="caution">
    <text evidence="2">The sequence shown here is derived from an EMBL/GenBank/DDBJ whole genome shotgun (WGS) entry which is preliminary data.</text>
</comment>
<protein>
    <submittedName>
        <fullName evidence="2">SoxR reducing system RseC family protein</fullName>
    </submittedName>
</protein>
<keyword evidence="1" id="KW-1133">Transmembrane helix</keyword>
<feature type="transmembrane region" description="Helical" evidence="1">
    <location>
        <begin position="102"/>
        <end position="121"/>
    </location>
</feature>
<dbReference type="RefSeq" id="WP_216418885.1">
    <property type="nucleotide sequence ID" value="NZ_JAHLQK010000006.1"/>
</dbReference>
<dbReference type="PANTHER" id="PTHR35867">
    <property type="entry name" value="PROTEIN RSEC"/>
    <property type="match status" value="1"/>
</dbReference>
<dbReference type="InterPro" id="IPR026268">
    <property type="entry name" value="RseC"/>
</dbReference>
<evidence type="ECO:0000313" key="2">
    <source>
        <dbReference type="EMBL" id="MBU5677836.1"/>
    </source>
</evidence>
<organism evidence="2 3">
    <name type="scientific">Alkaliphilus flagellatus</name>
    <dbReference type="NCBI Taxonomy" id="2841507"/>
    <lineage>
        <taxon>Bacteria</taxon>
        <taxon>Bacillati</taxon>
        <taxon>Bacillota</taxon>
        <taxon>Clostridia</taxon>
        <taxon>Peptostreptococcales</taxon>
        <taxon>Natronincolaceae</taxon>
        <taxon>Alkaliphilus</taxon>
    </lineage>
</organism>
<name>A0ABS6G8X7_9FIRM</name>
<feature type="transmembrane region" description="Helical" evidence="1">
    <location>
        <begin position="65"/>
        <end position="90"/>
    </location>
</feature>
<dbReference type="PIRSF" id="PIRSF004923">
    <property type="entry name" value="RseC"/>
    <property type="match status" value="1"/>
</dbReference>
<gene>
    <name evidence="2" type="ORF">KQI88_15570</name>
</gene>
<accession>A0ABS6G8X7</accession>
<sequence>MRQCGVVMSTDGDRAKVVMQRQSSCGDCKGCKLGSDDMSMEIEAINSINAKIGDRVEIDMEHQNVLAAAFIAYMIPLITLIAGVFIGSVLLDKIGLAQYKEVGSGILGLVLTGISFAVIRLKESSFKANKNFVPIITEITDK</sequence>
<proteinExistence type="predicted"/>
<evidence type="ECO:0000313" key="3">
    <source>
        <dbReference type="Proteomes" id="UP000779508"/>
    </source>
</evidence>
<reference evidence="2 3" key="1">
    <citation type="submission" date="2021-06" db="EMBL/GenBank/DDBJ databases">
        <authorList>
            <person name="Sun Q."/>
            <person name="Li D."/>
        </authorList>
    </citation>
    <scope>NUCLEOTIDE SEQUENCE [LARGE SCALE GENOMIC DNA]</scope>
    <source>
        <strain evidence="2 3">MSJ-5</strain>
    </source>
</reference>
<dbReference type="EMBL" id="JAHLQK010000006">
    <property type="protein sequence ID" value="MBU5677836.1"/>
    <property type="molecule type" value="Genomic_DNA"/>
</dbReference>
<keyword evidence="3" id="KW-1185">Reference proteome</keyword>